<dbReference type="GO" id="GO:0003677">
    <property type="term" value="F:DNA binding"/>
    <property type="evidence" value="ECO:0007669"/>
    <property type="project" value="InterPro"/>
</dbReference>
<dbReference type="InterPro" id="IPR007492">
    <property type="entry name" value="LytTR_DNA-bd_dom"/>
</dbReference>
<dbReference type="Gene3D" id="2.40.50.1020">
    <property type="entry name" value="LytTr DNA-binding domain"/>
    <property type="match status" value="1"/>
</dbReference>
<dbReference type="PATRIC" id="fig|1158614.3.peg.1783"/>
<proteinExistence type="predicted"/>
<dbReference type="AlphaFoldDB" id="R2Y5C1"/>
<keyword evidence="5" id="KW-1185">Reference proteome</keyword>
<dbReference type="EMBL" id="AJDQ01000006">
    <property type="protein sequence ID" value="EOI57552.1"/>
    <property type="molecule type" value="Genomic_DNA"/>
</dbReference>
<dbReference type="eggNOG" id="COG3279">
    <property type="taxonomic scope" value="Bacteria"/>
</dbReference>
<evidence type="ECO:0000313" key="3">
    <source>
        <dbReference type="EMBL" id="EOW82874.1"/>
    </source>
</evidence>
<evidence type="ECO:0000313" key="5">
    <source>
        <dbReference type="Proteomes" id="UP000014160"/>
    </source>
</evidence>
<reference evidence="3 5" key="2">
    <citation type="submission" date="2013-03" db="EMBL/GenBank/DDBJ databases">
        <title>The Genome Sequence of Enterococcus gilvus ATCC BAA-350 (PacBio/Illumina hybrid assembly).</title>
        <authorList>
            <consortium name="The Broad Institute Genomics Platform"/>
            <consortium name="The Broad Institute Genome Sequencing Center for Infectious Disease"/>
            <person name="Earl A."/>
            <person name="Russ C."/>
            <person name="Gilmore M."/>
            <person name="Surin D."/>
            <person name="Walker B."/>
            <person name="Young S."/>
            <person name="Zeng Q."/>
            <person name="Gargeya S."/>
            <person name="Fitzgerald M."/>
            <person name="Haas B."/>
            <person name="Abouelleil A."/>
            <person name="Allen A.W."/>
            <person name="Alvarado L."/>
            <person name="Arachchi H.M."/>
            <person name="Berlin A.M."/>
            <person name="Chapman S.B."/>
            <person name="Gainer-Dewar J."/>
            <person name="Goldberg J."/>
            <person name="Griggs A."/>
            <person name="Gujja S."/>
            <person name="Hansen M."/>
            <person name="Howarth C."/>
            <person name="Imamovic A."/>
            <person name="Ireland A."/>
            <person name="Larimer J."/>
            <person name="McCowan C."/>
            <person name="Murphy C."/>
            <person name="Pearson M."/>
            <person name="Poon T.W."/>
            <person name="Priest M."/>
            <person name="Roberts A."/>
            <person name="Saif S."/>
            <person name="Shea T."/>
            <person name="Sisk P."/>
            <person name="Sykes S."/>
            <person name="Wortman J."/>
            <person name="Nusbaum C."/>
            <person name="Birren B."/>
        </authorList>
    </citation>
    <scope>NUCLEOTIDE SEQUENCE [LARGE SCALE GENOMIC DNA]</scope>
    <source>
        <strain evidence="3 5">ATCC BAA-350</strain>
    </source>
</reference>
<protein>
    <recommendedName>
        <fullName evidence="1">HTH LytTR-type domain-containing protein</fullName>
    </recommendedName>
</protein>
<dbReference type="PANTHER" id="PTHR37299:SF1">
    <property type="entry name" value="STAGE 0 SPORULATION PROTEIN A HOMOLOG"/>
    <property type="match status" value="1"/>
</dbReference>
<organism evidence="2 4">
    <name type="scientific">Enterococcus gilvus ATCC BAA-350</name>
    <dbReference type="NCBI Taxonomy" id="1158614"/>
    <lineage>
        <taxon>Bacteria</taxon>
        <taxon>Bacillati</taxon>
        <taxon>Bacillota</taxon>
        <taxon>Bacilli</taxon>
        <taxon>Lactobacillales</taxon>
        <taxon>Enterococcaceae</taxon>
        <taxon>Enterococcus</taxon>
    </lineage>
</organism>
<evidence type="ECO:0000313" key="4">
    <source>
        <dbReference type="Proteomes" id="UP000013750"/>
    </source>
</evidence>
<name>R2Y5C1_9ENTE</name>
<dbReference type="PROSITE" id="PS50930">
    <property type="entry name" value="HTH_LYTTR"/>
    <property type="match status" value="1"/>
</dbReference>
<accession>R2Y5C1</accession>
<evidence type="ECO:0000313" key="2">
    <source>
        <dbReference type="EMBL" id="EOI57552.1"/>
    </source>
</evidence>
<comment type="caution">
    <text evidence="2">The sequence shown here is derived from an EMBL/GenBank/DDBJ whole genome shotgun (WGS) entry which is preliminary data.</text>
</comment>
<feature type="domain" description="HTH LytTR-type" evidence="1">
    <location>
        <begin position="45"/>
        <end position="149"/>
    </location>
</feature>
<dbReference type="HOGENOM" id="CLU_106729_2_0_9"/>
<dbReference type="EMBL" id="ASWH01000001">
    <property type="protein sequence ID" value="EOW82874.1"/>
    <property type="molecule type" value="Genomic_DNA"/>
</dbReference>
<dbReference type="PANTHER" id="PTHR37299">
    <property type="entry name" value="TRANSCRIPTIONAL REGULATOR-RELATED"/>
    <property type="match status" value="1"/>
</dbReference>
<dbReference type="InterPro" id="IPR046947">
    <property type="entry name" value="LytR-like"/>
</dbReference>
<sequence>MDKGVKIQLEIGREWVQPEVQIRAAEEQIGARIARCFDTYQEEQLVIKVKDASVFVTKADIVYIEIFNKIVTLYTENEVYSFRRSLAALKEELPSGQFLQVSKSALVNTKAIQKLEVAFSGNLYAYLKNGQKITVSRRFVEQLKQHLGMNERRRFL</sequence>
<reference evidence="2 4" key="1">
    <citation type="submission" date="2013-02" db="EMBL/GenBank/DDBJ databases">
        <title>The Genome Sequence of Enterococcus gilvus ATCC BAA-350.</title>
        <authorList>
            <consortium name="The Broad Institute Genome Sequencing Platform"/>
            <consortium name="The Broad Institute Genome Sequencing Center for Infectious Disease"/>
            <person name="Earl A.M."/>
            <person name="Gilmore M.S."/>
            <person name="Lebreton F."/>
            <person name="Walker B."/>
            <person name="Young S.K."/>
            <person name="Zeng Q."/>
            <person name="Gargeya S."/>
            <person name="Fitzgerald M."/>
            <person name="Haas B."/>
            <person name="Abouelleil A."/>
            <person name="Alvarado L."/>
            <person name="Arachchi H.M."/>
            <person name="Berlin A.M."/>
            <person name="Chapman S.B."/>
            <person name="Dewar J."/>
            <person name="Goldberg J."/>
            <person name="Griggs A."/>
            <person name="Gujja S."/>
            <person name="Hansen M."/>
            <person name="Howarth C."/>
            <person name="Imamovic A."/>
            <person name="Larimer J."/>
            <person name="McCowan C."/>
            <person name="Murphy C."/>
            <person name="Neiman D."/>
            <person name="Pearson M."/>
            <person name="Priest M."/>
            <person name="Roberts A."/>
            <person name="Saif S."/>
            <person name="Shea T."/>
            <person name="Sisk P."/>
            <person name="Sykes S."/>
            <person name="Wortman J."/>
            <person name="Nusbaum C."/>
            <person name="Birren B."/>
        </authorList>
    </citation>
    <scope>NUCLEOTIDE SEQUENCE [LARGE SCALE GENOMIC DNA]</scope>
    <source>
        <strain evidence="2 4">ATCC BAA-350</strain>
    </source>
</reference>
<dbReference type="Pfam" id="PF04397">
    <property type="entry name" value="LytTR"/>
    <property type="match status" value="1"/>
</dbReference>
<dbReference type="OrthoDB" id="2136316at2"/>
<dbReference type="GO" id="GO:0000156">
    <property type="term" value="F:phosphorelay response regulator activity"/>
    <property type="evidence" value="ECO:0007669"/>
    <property type="project" value="InterPro"/>
</dbReference>
<dbReference type="SMART" id="SM00850">
    <property type="entry name" value="LytTR"/>
    <property type="match status" value="1"/>
</dbReference>
<gene>
    <name evidence="3" type="ORF">I592_02195</name>
    <name evidence="2" type="ORF">UKC_01772</name>
</gene>
<dbReference type="Proteomes" id="UP000014160">
    <property type="component" value="Unassembled WGS sequence"/>
</dbReference>
<dbReference type="RefSeq" id="WP_010780180.1">
    <property type="nucleotide sequence ID" value="NZ_ASWH01000001.1"/>
</dbReference>
<evidence type="ECO:0000259" key="1">
    <source>
        <dbReference type="PROSITE" id="PS50930"/>
    </source>
</evidence>
<dbReference type="Proteomes" id="UP000013750">
    <property type="component" value="Unassembled WGS sequence"/>
</dbReference>